<evidence type="ECO:0000313" key="1">
    <source>
        <dbReference type="EMBL" id="MBU5437608.1"/>
    </source>
</evidence>
<comment type="caution">
    <text evidence="1">The sequence shown here is derived from an EMBL/GenBank/DDBJ whole genome shotgun (WGS) entry which is preliminary data.</text>
</comment>
<protein>
    <submittedName>
        <fullName evidence="1">Uncharacterized protein</fullName>
    </submittedName>
</protein>
<dbReference type="EMBL" id="JAHLPM010000004">
    <property type="protein sequence ID" value="MBU5437608.1"/>
    <property type="molecule type" value="Genomic_DNA"/>
</dbReference>
<evidence type="ECO:0000313" key="2">
    <source>
        <dbReference type="Proteomes" id="UP000749471"/>
    </source>
</evidence>
<accession>A0ABS6E3Y1</accession>
<dbReference type="RefSeq" id="WP_216517888.1">
    <property type="nucleotide sequence ID" value="NZ_JAHLPM010000004.1"/>
</dbReference>
<keyword evidence="2" id="KW-1185">Reference proteome</keyword>
<sequence>MLSRAEKELWNGAPVPLGYDFDEEIKFPVINEREAKKKKLERALKRLQDLYLFSDESMSEKDYLLRKQDIDEK</sequence>
<dbReference type="Proteomes" id="UP000749471">
    <property type="component" value="Unassembled WGS sequence"/>
</dbReference>
<organism evidence="1 2">
    <name type="scientific">Tissierella simiarum</name>
    <dbReference type="NCBI Taxonomy" id="2841534"/>
    <lineage>
        <taxon>Bacteria</taxon>
        <taxon>Bacillati</taxon>
        <taxon>Bacillota</taxon>
        <taxon>Tissierellia</taxon>
        <taxon>Tissierellales</taxon>
        <taxon>Tissierellaceae</taxon>
        <taxon>Tissierella</taxon>
    </lineage>
</organism>
<gene>
    <name evidence="1" type="ORF">KQI42_06295</name>
</gene>
<reference evidence="1 2" key="1">
    <citation type="submission" date="2021-06" db="EMBL/GenBank/DDBJ databases">
        <authorList>
            <person name="Sun Q."/>
            <person name="Li D."/>
        </authorList>
    </citation>
    <scope>NUCLEOTIDE SEQUENCE [LARGE SCALE GENOMIC DNA]</scope>
    <source>
        <strain evidence="1 2">MSJ-40</strain>
    </source>
</reference>
<proteinExistence type="predicted"/>
<name>A0ABS6E3Y1_9FIRM</name>